<comment type="pathway">
    <text evidence="7">Amino-acid biosynthesis; L-asparagine biosynthesis; L-asparagine from L-aspartate (ammonia route): step 1/1.</text>
</comment>
<evidence type="ECO:0000256" key="4">
    <source>
        <dbReference type="ARBA" id="ARBA00022741"/>
    </source>
</evidence>
<dbReference type="Pfam" id="PF03590">
    <property type="entry name" value="AsnA"/>
    <property type="match status" value="1"/>
</dbReference>
<dbReference type="Proteomes" id="UP000322139">
    <property type="component" value="Unassembled WGS sequence"/>
</dbReference>
<evidence type="ECO:0000256" key="1">
    <source>
        <dbReference type="ARBA" id="ARBA00022490"/>
    </source>
</evidence>
<dbReference type="GO" id="GO:0004071">
    <property type="term" value="F:aspartate-ammonia ligase activity"/>
    <property type="evidence" value="ECO:0007669"/>
    <property type="project" value="UniProtKB-UniRule"/>
</dbReference>
<evidence type="ECO:0000313" key="11">
    <source>
        <dbReference type="Proteomes" id="UP000322139"/>
    </source>
</evidence>
<dbReference type="PANTHER" id="PTHR30073">
    <property type="entry name" value="ASPARTATE--AMMONIA LIGASE"/>
    <property type="match status" value="1"/>
</dbReference>
<evidence type="ECO:0000256" key="2">
    <source>
        <dbReference type="ARBA" id="ARBA00022598"/>
    </source>
</evidence>
<dbReference type="InterPro" id="IPR006195">
    <property type="entry name" value="aa-tRNA-synth_II"/>
</dbReference>
<keyword evidence="6 7" id="KW-0061">Asparagine biosynthesis</keyword>
<evidence type="ECO:0000256" key="5">
    <source>
        <dbReference type="ARBA" id="ARBA00022840"/>
    </source>
</evidence>
<reference evidence="10 11" key="1">
    <citation type="submission" date="2019-08" db="EMBL/GenBank/DDBJ databases">
        <title>Bacillus genomes from the desert of Cuatro Cienegas, Coahuila.</title>
        <authorList>
            <person name="Olmedo-Alvarez G."/>
        </authorList>
    </citation>
    <scope>NUCLEOTIDE SEQUENCE [LARGE SCALE GENOMIC DNA]</scope>
    <source>
        <strain evidence="10 11">CH446_14T</strain>
    </source>
</reference>
<dbReference type="GO" id="GO:0140096">
    <property type="term" value="F:catalytic activity, acting on a protein"/>
    <property type="evidence" value="ECO:0007669"/>
    <property type="project" value="UniProtKB-ARBA"/>
</dbReference>
<comment type="caution">
    <text evidence="10">The sequence shown here is derived from an EMBL/GenBank/DDBJ whole genome shotgun (WGS) entry which is preliminary data.</text>
</comment>
<dbReference type="HAMAP" id="MF_00555">
    <property type="entry name" value="AsnA"/>
    <property type="match status" value="1"/>
</dbReference>
<feature type="domain" description="Aminoacyl-transfer RNA synthetases class-II family profile" evidence="9">
    <location>
        <begin position="26"/>
        <end position="334"/>
    </location>
</feature>
<evidence type="ECO:0000256" key="8">
    <source>
        <dbReference type="NCBIfam" id="TIGR00669"/>
    </source>
</evidence>
<evidence type="ECO:0000256" key="6">
    <source>
        <dbReference type="ARBA" id="ARBA00022888"/>
    </source>
</evidence>
<dbReference type="PIRSF" id="PIRSF001555">
    <property type="entry name" value="Asp_ammon_ligase"/>
    <property type="match status" value="1"/>
</dbReference>
<sequence length="336" mass="38145">MNNRLPVPHLYAPVLNLIDTEKALKNVKDCFEKELSERLNLTKVSAPLLLESRTGINDNLNGVERMATIEAKDLAETLEIVQSLAKWKRMALARYGFSEGEGLYTDMRAIRKDEELDQLHSIYVDQWDWEKVISKNKRNKQTLTAEVASIYESIKETEKKLFLSCSHLVPVLPERISFITSQELEDLYPGVPAKQREDRIAEKLGAVFIMNIGGTLLSGSKHDSRSPDYDDWSLNGDLIFWYAPLGRSIEISSMGIRVDEKSLRSQLKECGNEERLELPFHKALLDGKLPFTIGGGIGQSRLCMFLLKKAHIGEVQASVWNSRIRKECQEANIPLL</sequence>
<evidence type="ECO:0000256" key="3">
    <source>
        <dbReference type="ARBA" id="ARBA00022605"/>
    </source>
</evidence>
<evidence type="ECO:0000256" key="7">
    <source>
        <dbReference type="HAMAP-Rule" id="MF_00555"/>
    </source>
</evidence>
<accession>A0A5D4RMC4</accession>
<dbReference type="GO" id="GO:0016740">
    <property type="term" value="F:transferase activity"/>
    <property type="evidence" value="ECO:0007669"/>
    <property type="project" value="UniProtKB-ARBA"/>
</dbReference>
<dbReference type="EC" id="6.3.1.1" evidence="7 8"/>
<dbReference type="GO" id="GO:0070981">
    <property type="term" value="P:L-asparagine biosynthetic process"/>
    <property type="evidence" value="ECO:0007669"/>
    <property type="project" value="UniProtKB-UniRule"/>
</dbReference>
<keyword evidence="3 7" id="KW-0028">Amino-acid biosynthesis</keyword>
<dbReference type="PROSITE" id="PS50862">
    <property type="entry name" value="AA_TRNA_LIGASE_II"/>
    <property type="match status" value="1"/>
</dbReference>
<evidence type="ECO:0000313" key="10">
    <source>
        <dbReference type="EMBL" id="TYS52130.1"/>
    </source>
</evidence>
<organism evidence="10 11">
    <name type="scientific">Bacillus infantis</name>
    <dbReference type="NCBI Taxonomy" id="324767"/>
    <lineage>
        <taxon>Bacteria</taxon>
        <taxon>Bacillati</taxon>
        <taxon>Bacillota</taxon>
        <taxon>Bacilli</taxon>
        <taxon>Bacillales</taxon>
        <taxon>Bacillaceae</taxon>
        <taxon>Bacillus</taxon>
    </lineage>
</organism>
<name>A0A5D4RMC4_9BACI</name>
<keyword evidence="2 7" id="KW-0436">Ligase</keyword>
<protein>
    <recommendedName>
        <fullName evidence="7 8">Aspartate--ammonia ligase</fullName>
        <ecNumber evidence="7 8">6.3.1.1</ecNumber>
    </recommendedName>
    <alternativeName>
        <fullName evidence="7">Asparagine synthetase A</fullName>
    </alternativeName>
</protein>
<dbReference type="AlphaFoldDB" id="A0A5D4RMC4"/>
<keyword evidence="1 7" id="KW-0963">Cytoplasm</keyword>
<dbReference type="PANTHER" id="PTHR30073:SF5">
    <property type="entry name" value="ASPARTATE--AMMONIA LIGASE"/>
    <property type="match status" value="1"/>
</dbReference>
<proteinExistence type="inferred from homology"/>
<dbReference type="UniPathway" id="UPA00134">
    <property type="reaction ID" value="UER00194"/>
</dbReference>
<comment type="catalytic activity">
    <reaction evidence="7">
        <text>L-aspartate + NH4(+) + ATP = L-asparagine + AMP + diphosphate + H(+)</text>
        <dbReference type="Rhea" id="RHEA:11372"/>
        <dbReference type="ChEBI" id="CHEBI:15378"/>
        <dbReference type="ChEBI" id="CHEBI:28938"/>
        <dbReference type="ChEBI" id="CHEBI:29991"/>
        <dbReference type="ChEBI" id="CHEBI:30616"/>
        <dbReference type="ChEBI" id="CHEBI:33019"/>
        <dbReference type="ChEBI" id="CHEBI:58048"/>
        <dbReference type="ChEBI" id="CHEBI:456215"/>
        <dbReference type="EC" id="6.3.1.1"/>
    </reaction>
</comment>
<dbReference type="InterPro" id="IPR045864">
    <property type="entry name" value="aa-tRNA-synth_II/BPL/LPL"/>
</dbReference>
<evidence type="ECO:0000259" key="9">
    <source>
        <dbReference type="PROSITE" id="PS50862"/>
    </source>
</evidence>
<keyword evidence="5 7" id="KW-0067">ATP-binding</keyword>
<dbReference type="GO" id="GO:0005829">
    <property type="term" value="C:cytosol"/>
    <property type="evidence" value="ECO:0007669"/>
    <property type="project" value="TreeGrafter"/>
</dbReference>
<dbReference type="SUPFAM" id="SSF55681">
    <property type="entry name" value="Class II aaRS and biotin synthetases"/>
    <property type="match status" value="1"/>
</dbReference>
<keyword evidence="4 7" id="KW-0547">Nucleotide-binding</keyword>
<dbReference type="NCBIfam" id="TIGR00669">
    <property type="entry name" value="asnA"/>
    <property type="match status" value="1"/>
</dbReference>
<comment type="subcellular location">
    <subcellularLocation>
        <location evidence="7">Cytoplasm</location>
    </subcellularLocation>
</comment>
<comment type="similarity">
    <text evidence="7">Belongs to the class-II aminoacyl-tRNA synthetase family. AsnA subfamily.</text>
</comment>
<dbReference type="GO" id="GO:0005524">
    <property type="term" value="F:ATP binding"/>
    <property type="evidence" value="ECO:0007669"/>
    <property type="project" value="UniProtKB-UniRule"/>
</dbReference>
<gene>
    <name evidence="7" type="primary">asnA</name>
    <name evidence="10" type="ORF">FZD51_01425</name>
</gene>
<dbReference type="InterPro" id="IPR004618">
    <property type="entry name" value="AsnA"/>
</dbReference>
<dbReference type="EMBL" id="VTER01000001">
    <property type="protein sequence ID" value="TYS52130.1"/>
    <property type="molecule type" value="Genomic_DNA"/>
</dbReference>
<dbReference type="Gene3D" id="3.30.930.10">
    <property type="entry name" value="Bira Bifunctional Protein, Domain 2"/>
    <property type="match status" value="1"/>
</dbReference>